<reference evidence="1" key="1">
    <citation type="submission" date="2020-11" db="EMBL/GenBank/DDBJ databases">
        <authorList>
            <person name="Davenport K.M."/>
            <person name="Bickhart D.M."/>
            <person name="Smith T.P.L."/>
            <person name="Murdoch B.M."/>
            <person name="Rosen B.D."/>
        </authorList>
    </citation>
    <scope>NUCLEOTIDE SEQUENCE [LARGE SCALE GENOMIC DNA]</scope>
    <source>
        <strain evidence="1">OAR_USU_Benz2616</strain>
    </source>
</reference>
<dbReference type="Ensembl" id="ENSOART00020025790.2">
    <property type="protein sequence ID" value="ENSOARP00020021388.2"/>
    <property type="gene ID" value="ENSOARG00020016789.2"/>
</dbReference>
<reference evidence="1" key="3">
    <citation type="submission" date="2025-09" db="UniProtKB">
        <authorList>
            <consortium name="Ensembl"/>
        </authorList>
    </citation>
    <scope>IDENTIFICATION</scope>
</reference>
<gene>
    <name evidence="1" type="primary">RAD51AP2</name>
</gene>
<name>A0AC11BWM5_SHEEP</name>
<organism evidence="1">
    <name type="scientific">Ovis aries</name>
    <name type="common">Sheep</name>
    <dbReference type="NCBI Taxonomy" id="9940"/>
    <lineage>
        <taxon>Eukaryota</taxon>
        <taxon>Metazoa</taxon>
        <taxon>Chordata</taxon>
        <taxon>Craniata</taxon>
        <taxon>Vertebrata</taxon>
        <taxon>Euteleostomi</taxon>
        <taxon>Mammalia</taxon>
        <taxon>Eutheria</taxon>
        <taxon>Laurasiatheria</taxon>
        <taxon>Artiodactyla</taxon>
        <taxon>Ruminantia</taxon>
        <taxon>Pecora</taxon>
        <taxon>Bovidae</taxon>
        <taxon>Caprinae</taxon>
        <taxon>Ovis</taxon>
    </lineage>
</organism>
<protein>
    <submittedName>
        <fullName evidence="1">RAD51 associated protein 2</fullName>
    </submittedName>
</protein>
<sequence>MSLTQRAPQVSELGEPASPLPPSDDPDSLPPRSKKPRLEETGGVSEGAWRLPLVPCLSEVEKVWELSLRPLKELMISTEEIFGNAKDSCVKKSVSGKQIYNPEGQNSKFEMDSCLRSLPSQNFAAGVKASRTSCEPGLYDREIFSAHCTDRFETETGQLFQASVHNVHVIKNEDGKQYLVQERDNSQEENPFLDITFYKETKSTFHDIKNRCKAGSVMPSNKKENSIPASTLKISKSQNRPSMEIVKPSYFRDKSTTSIPEFPTDLNSKMSSVYLKEIRKKNDKNEAYVRDFTNTHWSQNRPDVKKQKLQNYEKIVDAENIFSECCESNHQSLSNQRVCVRKKDLISLHYYNHSSIKSDAIDSAKNFTIKLENANCKETETCLYSYIFTRLEKLQSWDCNIIYILRKNRENSWTVDSYKVKYENMKQAGEILNLQQLLEIDLSKRNYHNMKVMKTHDEKAKPLMTETLGSQKALKQIFCLKDKGEKDNMLHFRYYSTQKDFNLSSNFESFITEIFYFHENISGNKKDNILTWYGILKCKKQIDVQNLITETMNVSINNDISSICLQTSVLDPLNIILKTSITSLLNDFVSFTIVGNDCKLEEGCIFKWIMYLNYPKNITLENHTVCSVRILTFSRLLENIMKPKLKKRKLFKSEQIFEEPKKKLTNSFSMTSKNIYFPIFETFKKIPLLMDFDDIDEIFPTKEISDKNKNCPERVMSVENWIHCSSKTNKTHVRSCSQFTQNWKYINKKTYELNAQNQDLYAEEKQKHNKISSFNFNYIFKDFFNTRQQAIQASHDKKHSEQTNPMTVTQVLDFGNLINEIEDKKYNLTLKEEGKITAQNLTNFSQGHEDVKTEKEEKNSFYSMDDMFIVQPVSLMTKLDAEETKYVNQSNIVDRNEYESIFQESGLANSKHFHPKNDSSECFNHQFETHLSVGNNECFQDLTAKCLSTDVLTLANNFEMKSKFNLVLEELRMFHEISKENEILSTVETNNRQENYFVERNAVEEVKMEIKKGLKMGTENKLCSSSLLGDMITSPNMHKKHQSLFKWKTVPKNGEQEVPNDCCLRTPEEELLYSTSKEGCENPSPERPTFFSDEFKEEKCNYLLKAGSSFSYGISRVLPLKTCGRPIRIGLSRKAKLKQLHPYLKICFKNLKEDFG</sequence>
<proteinExistence type="predicted"/>
<reference evidence="1" key="2">
    <citation type="submission" date="2025-08" db="UniProtKB">
        <authorList>
            <consortium name="Ensembl"/>
        </authorList>
    </citation>
    <scope>IDENTIFICATION</scope>
</reference>
<evidence type="ECO:0000313" key="1">
    <source>
        <dbReference type="Ensembl" id="ENSOARP00020021388.2"/>
    </source>
</evidence>
<accession>A0AC11BWM5</accession>